<comment type="caution">
    <text evidence="3">The sequence shown here is derived from an EMBL/GenBank/DDBJ whole genome shotgun (WGS) entry which is preliminary data.</text>
</comment>
<proteinExistence type="predicted"/>
<organism evidence="3 4">
    <name type="scientific">Asticcacaulis currens</name>
    <dbReference type="NCBI Taxonomy" id="2984210"/>
    <lineage>
        <taxon>Bacteria</taxon>
        <taxon>Pseudomonadati</taxon>
        <taxon>Pseudomonadota</taxon>
        <taxon>Alphaproteobacteria</taxon>
        <taxon>Caulobacterales</taxon>
        <taxon>Caulobacteraceae</taxon>
        <taxon>Asticcacaulis</taxon>
    </lineage>
</organism>
<dbReference type="RefSeq" id="WP_272740981.1">
    <property type="nucleotide sequence ID" value="NZ_JAQQKW010000004.1"/>
</dbReference>
<keyword evidence="3" id="KW-0378">Hydrolase</keyword>
<feature type="chain" id="PRO_5045801535" evidence="1">
    <location>
        <begin position="26"/>
        <end position="321"/>
    </location>
</feature>
<feature type="signal peptide" evidence="1">
    <location>
        <begin position="1"/>
        <end position="25"/>
    </location>
</feature>
<evidence type="ECO:0000256" key="1">
    <source>
        <dbReference type="SAM" id="SignalP"/>
    </source>
</evidence>
<keyword evidence="1" id="KW-0732">Signal</keyword>
<dbReference type="EMBL" id="JAQQKW010000004">
    <property type="protein sequence ID" value="MDC7694264.1"/>
    <property type="molecule type" value="Genomic_DNA"/>
</dbReference>
<dbReference type="GO" id="GO:0016787">
    <property type="term" value="F:hydrolase activity"/>
    <property type="evidence" value="ECO:0007669"/>
    <property type="project" value="UniProtKB-KW"/>
</dbReference>
<dbReference type="PANTHER" id="PTHR43433:SF5">
    <property type="entry name" value="AB HYDROLASE-1 DOMAIN-CONTAINING PROTEIN"/>
    <property type="match status" value="1"/>
</dbReference>
<dbReference type="InterPro" id="IPR029058">
    <property type="entry name" value="AB_hydrolase_fold"/>
</dbReference>
<reference evidence="3 4" key="1">
    <citation type="submission" date="2023-01" db="EMBL/GenBank/DDBJ databases">
        <title>Novel species of the genus Asticcacaulis isolated from rivers.</title>
        <authorList>
            <person name="Lu H."/>
        </authorList>
    </citation>
    <scope>NUCLEOTIDE SEQUENCE [LARGE SCALE GENOMIC DNA]</scope>
    <source>
        <strain evidence="3 4">DXS10W</strain>
    </source>
</reference>
<name>A0ABT5IDK1_9CAUL</name>
<accession>A0ABT5IDK1</accession>
<dbReference type="SUPFAM" id="SSF53474">
    <property type="entry name" value="alpha/beta-Hydrolases"/>
    <property type="match status" value="1"/>
</dbReference>
<evidence type="ECO:0000259" key="2">
    <source>
        <dbReference type="Pfam" id="PF00561"/>
    </source>
</evidence>
<protein>
    <submittedName>
        <fullName evidence="3">Alpha/beta hydrolase</fullName>
    </submittedName>
</protein>
<dbReference type="PANTHER" id="PTHR43433">
    <property type="entry name" value="HYDROLASE, ALPHA/BETA FOLD FAMILY PROTEIN"/>
    <property type="match status" value="1"/>
</dbReference>
<evidence type="ECO:0000313" key="4">
    <source>
        <dbReference type="Proteomes" id="UP001216595"/>
    </source>
</evidence>
<dbReference type="Gene3D" id="3.40.50.1820">
    <property type="entry name" value="alpha/beta hydrolase"/>
    <property type="match status" value="1"/>
</dbReference>
<dbReference type="InterPro" id="IPR050471">
    <property type="entry name" value="AB_hydrolase"/>
</dbReference>
<dbReference type="InterPro" id="IPR000073">
    <property type="entry name" value="AB_hydrolase_1"/>
</dbReference>
<keyword evidence="4" id="KW-1185">Reference proteome</keyword>
<dbReference type="Proteomes" id="UP001216595">
    <property type="component" value="Unassembled WGS sequence"/>
</dbReference>
<dbReference type="Pfam" id="PF00561">
    <property type="entry name" value="Abhydrolase_1"/>
    <property type="match status" value="1"/>
</dbReference>
<sequence>MRKIVQAVWVAVALAAVGAPATAMAKASKEGIVAISSGVTIAYQDMGPKTGRPIILVAGTGMQMVEWPQALLKGLTAQGRRVIIFDNRDAGRSTSYPQAGLPDFGALFMAKASGSKLPLPYTGEDMAQDVTALMTALKIKKADILGMSGGATLAELAAVKSPDRVSSLVLVMSNSGNPALPVPADPKRMATAQVPGGDALANRIALGKALAGKDANYDALETEAFAKAALARNNDPLGGIRQGAALLALGDLRGEIVRIKAPTYVIHGVDDPLVPLAAGEEVAKTVPGAKWQAVEGMGHNLTAGGVRAVLRAISEVAPVTR</sequence>
<feature type="domain" description="AB hydrolase-1" evidence="2">
    <location>
        <begin position="53"/>
        <end position="301"/>
    </location>
</feature>
<evidence type="ECO:0000313" key="3">
    <source>
        <dbReference type="EMBL" id="MDC7694264.1"/>
    </source>
</evidence>
<gene>
    <name evidence="3" type="ORF">PQU94_08220</name>
</gene>